<proteinExistence type="predicted"/>
<comment type="caution">
    <text evidence="4">The sequence shown here is derived from an EMBL/GenBank/DDBJ whole genome shotgun (WGS) entry which is preliminary data.</text>
</comment>
<keyword evidence="1" id="KW-0727">SH2 domain</keyword>
<dbReference type="EMBL" id="JAODUO010000319">
    <property type="protein sequence ID" value="KAK2183216.1"/>
    <property type="molecule type" value="Genomic_DNA"/>
</dbReference>
<evidence type="ECO:0000259" key="3">
    <source>
        <dbReference type="PROSITE" id="PS50017"/>
    </source>
</evidence>
<dbReference type="AlphaFoldDB" id="A0AAD9L5E2"/>
<name>A0AAD9L5E2_RIDPI</name>
<evidence type="ECO:0000313" key="5">
    <source>
        <dbReference type="Proteomes" id="UP001209878"/>
    </source>
</evidence>
<evidence type="ECO:0000259" key="2">
    <source>
        <dbReference type="PROSITE" id="PS50001"/>
    </source>
</evidence>
<reference evidence="4" key="1">
    <citation type="journal article" date="2023" name="Mol. Biol. Evol.">
        <title>Third-Generation Sequencing Reveals the Adaptive Role of the Epigenome in Three Deep-Sea Polychaetes.</title>
        <authorList>
            <person name="Perez M."/>
            <person name="Aroh O."/>
            <person name="Sun Y."/>
            <person name="Lan Y."/>
            <person name="Juniper S.K."/>
            <person name="Young C.R."/>
            <person name="Angers B."/>
            <person name="Qian P.Y."/>
        </authorList>
    </citation>
    <scope>NUCLEOTIDE SEQUENCE</scope>
    <source>
        <strain evidence="4">R07B-5</strain>
    </source>
</reference>
<dbReference type="InterPro" id="IPR036860">
    <property type="entry name" value="SH2_dom_sf"/>
</dbReference>
<dbReference type="Gene3D" id="1.10.533.10">
    <property type="entry name" value="Death Domain, Fas"/>
    <property type="match status" value="1"/>
</dbReference>
<dbReference type="SUPFAM" id="SSF55550">
    <property type="entry name" value="SH2 domain"/>
    <property type="match status" value="1"/>
</dbReference>
<feature type="domain" description="SH2" evidence="2">
    <location>
        <begin position="225"/>
        <end position="326"/>
    </location>
</feature>
<dbReference type="Pfam" id="PF00017">
    <property type="entry name" value="SH2"/>
    <property type="match status" value="1"/>
</dbReference>
<feature type="domain" description="Death" evidence="3">
    <location>
        <begin position="39"/>
        <end position="87"/>
    </location>
</feature>
<dbReference type="Pfam" id="PF00531">
    <property type="entry name" value="Death"/>
    <property type="match status" value="1"/>
</dbReference>
<dbReference type="PROSITE" id="PS50017">
    <property type="entry name" value="DEATH_DOMAIN"/>
    <property type="match status" value="1"/>
</dbReference>
<protein>
    <recommendedName>
        <fullName evidence="6">SH2 domain-containing protein</fullName>
    </recommendedName>
</protein>
<accession>A0AAD9L5E2</accession>
<evidence type="ECO:0000256" key="1">
    <source>
        <dbReference type="PROSITE-ProRule" id="PRU00191"/>
    </source>
</evidence>
<dbReference type="Proteomes" id="UP001209878">
    <property type="component" value="Unassembled WGS sequence"/>
</dbReference>
<dbReference type="InterPro" id="IPR011029">
    <property type="entry name" value="DEATH-like_dom_sf"/>
</dbReference>
<dbReference type="SUPFAM" id="SSF47986">
    <property type="entry name" value="DEATH domain"/>
    <property type="match status" value="1"/>
</dbReference>
<organism evidence="4 5">
    <name type="scientific">Ridgeia piscesae</name>
    <name type="common">Tubeworm</name>
    <dbReference type="NCBI Taxonomy" id="27915"/>
    <lineage>
        <taxon>Eukaryota</taxon>
        <taxon>Metazoa</taxon>
        <taxon>Spiralia</taxon>
        <taxon>Lophotrochozoa</taxon>
        <taxon>Annelida</taxon>
        <taxon>Polychaeta</taxon>
        <taxon>Sedentaria</taxon>
        <taxon>Canalipalpata</taxon>
        <taxon>Sabellida</taxon>
        <taxon>Siboglinidae</taxon>
        <taxon>Ridgeia</taxon>
    </lineage>
</organism>
<evidence type="ECO:0008006" key="6">
    <source>
        <dbReference type="Google" id="ProtNLM"/>
    </source>
</evidence>
<gene>
    <name evidence="4" type="ORF">NP493_320g02065</name>
</gene>
<keyword evidence="5" id="KW-1185">Reference proteome</keyword>
<dbReference type="GO" id="GO:0007165">
    <property type="term" value="P:signal transduction"/>
    <property type="evidence" value="ECO:0007669"/>
    <property type="project" value="InterPro"/>
</dbReference>
<dbReference type="InterPro" id="IPR000488">
    <property type="entry name" value="Death_dom"/>
</dbReference>
<evidence type="ECO:0000313" key="4">
    <source>
        <dbReference type="EMBL" id="KAK2183216.1"/>
    </source>
</evidence>
<sequence length="331" mass="37437">MAEAPVDDRYTLDDNIGVVLHDSKLLGLLSLDDLLKGGWRGLASRLNYSYDDQCKFERVSDPCRAVLEDWQTKPGSTIRAFLHALQDRHDIKVRLQYLMRGELELIGVLKHGESVTVKAFGRMTLKQAFQPKLREKGLNVSNLELDHPGGISWDSPAYMQKGLQVTYKEKVCPATQQRAQQRPAVPDDDEDVPDYENVSHGASGASEAISGAFSAPSEWELLPGWHPLGDKGANKNVIRDVLRGHLHEDGRYILTPYKRSGDVILSVTCNKATHSFRVHRRHNTTGQPQTYYIYSDVTFSSVQELIAHFSRHRLTDEVPVTLKEPVKYRRH</sequence>
<dbReference type="InterPro" id="IPR000980">
    <property type="entry name" value="SH2"/>
</dbReference>
<dbReference type="PROSITE" id="PS50001">
    <property type="entry name" value="SH2"/>
    <property type="match status" value="1"/>
</dbReference>
<dbReference type="Gene3D" id="3.30.505.10">
    <property type="entry name" value="SH2 domain"/>
    <property type="match status" value="1"/>
</dbReference>